<sequence length="179" mass="20817">MRHRGPQYWLWVNKRFPTRIHDERLKDGRLVEVQARVTPSGEVQTFVGIYAENGTLMHEEFHDRRCVEHLATALNWGVQRARTILLENQPFCAPHRAQLTLGPVIVDATVLALRRMEMTDHEERKLKMRDANAEYAAAKSAMLVLMRSSSIDPSIWDAHRARLQQAIDRRVNVLRNYLP</sequence>
<proteinExistence type="predicted"/>
<dbReference type="EMBL" id="CABVIH010000010">
    <property type="protein sequence ID" value="VVO93117.1"/>
    <property type="molecule type" value="Genomic_DNA"/>
</dbReference>
<organism evidence="1 2">
    <name type="scientific">Pseudomonas fluorescens</name>
    <dbReference type="NCBI Taxonomy" id="294"/>
    <lineage>
        <taxon>Bacteria</taxon>
        <taxon>Pseudomonadati</taxon>
        <taxon>Pseudomonadota</taxon>
        <taxon>Gammaproteobacteria</taxon>
        <taxon>Pseudomonadales</taxon>
        <taxon>Pseudomonadaceae</taxon>
        <taxon>Pseudomonas</taxon>
    </lineage>
</organism>
<reference evidence="1 2" key="1">
    <citation type="submission" date="2019-09" db="EMBL/GenBank/DDBJ databases">
        <authorList>
            <person name="Chandra G."/>
            <person name="Truman W A."/>
        </authorList>
    </citation>
    <scope>NUCLEOTIDE SEQUENCE [LARGE SCALE GENOMIC DNA]</scope>
    <source>
        <strain evidence="1">PS880</strain>
    </source>
</reference>
<gene>
    <name evidence="1" type="ORF">PS880_02416</name>
</gene>
<protein>
    <submittedName>
        <fullName evidence="1">Uncharacterized protein</fullName>
    </submittedName>
</protein>
<evidence type="ECO:0000313" key="2">
    <source>
        <dbReference type="Proteomes" id="UP000375525"/>
    </source>
</evidence>
<dbReference type="OrthoDB" id="7008133at2"/>
<dbReference type="Proteomes" id="UP000375525">
    <property type="component" value="Unassembled WGS sequence"/>
</dbReference>
<evidence type="ECO:0000313" key="1">
    <source>
        <dbReference type="EMBL" id="VVO93117.1"/>
    </source>
</evidence>
<accession>A0A5E7K1A7</accession>
<name>A0A5E7K1A7_PSEFL</name>
<dbReference type="AlphaFoldDB" id="A0A5E7K1A7"/>